<dbReference type="EnsemblMetazoa" id="XM_029489665.1">
    <property type="protein sequence ID" value="XP_029345525.1"/>
    <property type="gene ID" value="LOC115034085"/>
</dbReference>
<keyword evidence="4" id="KW-1185">Reference proteome</keyword>
<dbReference type="GeneID" id="115034085"/>
<dbReference type="RefSeq" id="XP_029345525.1">
    <property type="nucleotide sequence ID" value="XM_029489665.1"/>
</dbReference>
<protein>
    <recommendedName>
        <fullName evidence="2">C2H2-type domain-containing protein</fullName>
    </recommendedName>
</protein>
<name>A0A8R2JST9_ACYPI</name>
<dbReference type="PANTHER" id="PTHR33936:SF24">
    <property type="entry name" value="C2H2-TYPE DOMAIN-CONTAINING PROTEIN"/>
    <property type="match status" value="1"/>
</dbReference>
<dbReference type="InterPro" id="IPR052797">
    <property type="entry name" value="RegFact_GeneExpr_CellDeath"/>
</dbReference>
<dbReference type="OrthoDB" id="6598182at2759"/>
<evidence type="ECO:0000259" key="2">
    <source>
        <dbReference type="PROSITE" id="PS00028"/>
    </source>
</evidence>
<dbReference type="InterPro" id="IPR013087">
    <property type="entry name" value="Znf_C2H2_type"/>
</dbReference>
<dbReference type="Proteomes" id="UP000007819">
    <property type="component" value="Chromosome A2"/>
</dbReference>
<reference evidence="3" key="2">
    <citation type="submission" date="2022-06" db="UniProtKB">
        <authorList>
            <consortium name="EnsemblMetazoa"/>
        </authorList>
    </citation>
    <scope>IDENTIFICATION</scope>
</reference>
<feature type="region of interest" description="Disordered" evidence="1">
    <location>
        <begin position="134"/>
        <end position="156"/>
    </location>
</feature>
<proteinExistence type="predicted"/>
<accession>A0A8R2JST9</accession>
<dbReference type="AlphaFoldDB" id="A0A8R2JST9"/>
<feature type="compositionally biased region" description="Polar residues" evidence="1">
    <location>
        <begin position="141"/>
        <end position="156"/>
    </location>
</feature>
<dbReference type="Gene3D" id="3.30.160.60">
    <property type="entry name" value="Classic Zinc Finger"/>
    <property type="match status" value="1"/>
</dbReference>
<evidence type="ECO:0000313" key="4">
    <source>
        <dbReference type="Proteomes" id="UP000007819"/>
    </source>
</evidence>
<reference evidence="4" key="1">
    <citation type="submission" date="2010-06" db="EMBL/GenBank/DDBJ databases">
        <authorList>
            <person name="Jiang H."/>
            <person name="Abraham K."/>
            <person name="Ali S."/>
            <person name="Alsbrooks S.L."/>
            <person name="Anim B.N."/>
            <person name="Anosike U.S."/>
            <person name="Attaway T."/>
            <person name="Bandaranaike D.P."/>
            <person name="Battles P.K."/>
            <person name="Bell S.N."/>
            <person name="Bell A.V."/>
            <person name="Beltran B."/>
            <person name="Bickham C."/>
            <person name="Bustamante Y."/>
            <person name="Caleb T."/>
            <person name="Canada A."/>
            <person name="Cardenas V."/>
            <person name="Carter K."/>
            <person name="Chacko J."/>
            <person name="Chandrabose M.N."/>
            <person name="Chavez D."/>
            <person name="Chavez A."/>
            <person name="Chen L."/>
            <person name="Chu H.-S."/>
            <person name="Claassen K.J."/>
            <person name="Cockrell R."/>
            <person name="Collins M."/>
            <person name="Cooper J.A."/>
            <person name="Cree A."/>
            <person name="Curry S.M."/>
            <person name="Da Y."/>
            <person name="Dao M.D."/>
            <person name="Das B."/>
            <person name="Davila M.-L."/>
            <person name="Davy-Carroll L."/>
            <person name="Denson S."/>
            <person name="Dinh H."/>
            <person name="Ebong V.E."/>
            <person name="Edwards J.R."/>
            <person name="Egan A."/>
            <person name="El-Daye J."/>
            <person name="Escobedo L."/>
            <person name="Fernandez S."/>
            <person name="Fernando P.R."/>
            <person name="Flagg N."/>
            <person name="Forbes L.D."/>
            <person name="Fowler R.G."/>
            <person name="Fu Q."/>
            <person name="Gabisi R.A."/>
            <person name="Ganer J."/>
            <person name="Garbino Pronczuk A."/>
            <person name="Garcia R.M."/>
            <person name="Garner T."/>
            <person name="Garrett T.E."/>
            <person name="Gonzalez D.A."/>
            <person name="Hamid H."/>
            <person name="Hawkins E.S."/>
            <person name="Hirani K."/>
            <person name="Hogues M.E."/>
            <person name="Hollins B."/>
            <person name="Hsiao C.-H."/>
            <person name="Jabil R."/>
            <person name="James M.L."/>
            <person name="Jhangiani S.N."/>
            <person name="Johnson B."/>
            <person name="Johnson Q."/>
            <person name="Joshi V."/>
            <person name="Kalu J.B."/>
            <person name="Kam C."/>
            <person name="Kashfia A."/>
            <person name="Keebler J."/>
            <person name="Kisamo H."/>
            <person name="Kovar C.L."/>
            <person name="Lago L.A."/>
            <person name="Lai C.-Y."/>
            <person name="Laidlaw J."/>
            <person name="Lara F."/>
            <person name="Le T.-K."/>
            <person name="Lee S.L."/>
            <person name="Legall F.H."/>
            <person name="Lemon S.J."/>
            <person name="Lewis L.R."/>
            <person name="Li B."/>
            <person name="Liu Y."/>
            <person name="Liu Y.-S."/>
            <person name="Lopez J."/>
            <person name="Lozado R.J."/>
            <person name="Lu J."/>
            <person name="Madu R.C."/>
            <person name="Maheshwari M."/>
            <person name="Maheshwari R."/>
            <person name="Malloy K."/>
            <person name="Martinez E."/>
            <person name="Mathew T."/>
            <person name="Mercado I.C."/>
            <person name="Mercado C."/>
            <person name="Meyer B."/>
            <person name="Montgomery K."/>
            <person name="Morgan M.B."/>
            <person name="Munidasa M."/>
            <person name="Nazareth L.V."/>
            <person name="Nelson J."/>
            <person name="Ng B.M."/>
            <person name="Nguyen N.B."/>
            <person name="Nguyen P.Q."/>
            <person name="Nguyen T."/>
            <person name="Obregon M."/>
            <person name="Okwuonu G.O."/>
            <person name="Onwere C.G."/>
            <person name="Orozco G."/>
            <person name="Parra A."/>
            <person name="Patel S."/>
            <person name="Patil S."/>
            <person name="Perez A."/>
            <person name="Perez Y."/>
            <person name="Pham C."/>
            <person name="Primus E.L."/>
            <person name="Pu L.-L."/>
            <person name="Puazo M."/>
            <person name="Qin X."/>
            <person name="Quiroz J.B."/>
            <person name="Reese J."/>
            <person name="Richards S."/>
            <person name="Rives C.M."/>
            <person name="Robberts R."/>
            <person name="Ruiz S.J."/>
            <person name="Ruiz M.J."/>
            <person name="Santibanez J."/>
            <person name="Schneider B.W."/>
            <person name="Sisson I."/>
            <person name="Smith M."/>
            <person name="Sodergren E."/>
            <person name="Song X.-Z."/>
            <person name="Song B.B."/>
            <person name="Summersgill H."/>
            <person name="Thelus R."/>
            <person name="Thornton R.D."/>
            <person name="Trejos Z.Y."/>
            <person name="Usmani K."/>
            <person name="Vattathil S."/>
            <person name="Villasana D."/>
            <person name="Walker D.L."/>
            <person name="Wang S."/>
            <person name="Wang K."/>
            <person name="White C.S."/>
            <person name="Williams A.C."/>
            <person name="Williamson J."/>
            <person name="Wilson K."/>
            <person name="Woghiren I.O."/>
            <person name="Woodworth J.R."/>
            <person name="Worley K.C."/>
            <person name="Wright R.A."/>
            <person name="Wu W."/>
            <person name="Young L."/>
            <person name="Zhang L."/>
            <person name="Zhang J."/>
            <person name="Zhu Y."/>
            <person name="Muzny D.M."/>
            <person name="Weinstock G."/>
            <person name="Gibbs R.A."/>
        </authorList>
    </citation>
    <scope>NUCLEOTIDE SEQUENCE [LARGE SCALE GENOMIC DNA]</scope>
    <source>
        <strain evidence="4">LSR1</strain>
    </source>
</reference>
<evidence type="ECO:0000256" key="1">
    <source>
        <dbReference type="SAM" id="MobiDB-lite"/>
    </source>
</evidence>
<dbReference type="PANTHER" id="PTHR33936">
    <property type="entry name" value="PROTEIN CBG17840"/>
    <property type="match status" value="1"/>
</dbReference>
<dbReference type="PROSITE" id="PS00028">
    <property type="entry name" value="ZINC_FINGER_C2H2_1"/>
    <property type="match status" value="1"/>
</dbReference>
<feature type="domain" description="C2H2-type" evidence="2">
    <location>
        <begin position="49"/>
        <end position="72"/>
    </location>
</feature>
<sequence>MEELEIGTGNMEELKCLVCNKYFSYKRTLKRHSITCGSKESKNINSVQCPDLSCHKLFTNKKMLKCHIESDHGVRLQNEQKTFATLHDFKEWKLKTEEDNLCFYALSARKTVGQNKNITYLDCHRTGNFQSRSTGVRKIKSQGTNKIGSTCPSSMV</sequence>
<dbReference type="KEGG" id="api:115034085"/>
<organism evidence="3 4">
    <name type="scientific">Acyrthosiphon pisum</name>
    <name type="common">Pea aphid</name>
    <dbReference type="NCBI Taxonomy" id="7029"/>
    <lineage>
        <taxon>Eukaryota</taxon>
        <taxon>Metazoa</taxon>
        <taxon>Ecdysozoa</taxon>
        <taxon>Arthropoda</taxon>
        <taxon>Hexapoda</taxon>
        <taxon>Insecta</taxon>
        <taxon>Pterygota</taxon>
        <taxon>Neoptera</taxon>
        <taxon>Paraneoptera</taxon>
        <taxon>Hemiptera</taxon>
        <taxon>Sternorrhyncha</taxon>
        <taxon>Aphidomorpha</taxon>
        <taxon>Aphidoidea</taxon>
        <taxon>Aphididae</taxon>
        <taxon>Macrosiphini</taxon>
        <taxon>Acyrthosiphon</taxon>
    </lineage>
</organism>
<evidence type="ECO:0000313" key="3">
    <source>
        <dbReference type="EnsemblMetazoa" id="XP_029345525.1"/>
    </source>
</evidence>